<dbReference type="PaxDb" id="39947-A0A0P0WN26"/>
<evidence type="ECO:0000313" key="3">
    <source>
        <dbReference type="Proteomes" id="UP000059680"/>
    </source>
</evidence>
<accession>A0A0P0WN26</accession>
<reference evidence="2 3" key="3">
    <citation type="journal article" date="2013" name="Rice">
        <title>Improvement of the Oryza sativa Nipponbare reference genome using next generation sequence and optical map data.</title>
        <authorList>
            <person name="Kawahara Y."/>
            <person name="de la Bastide M."/>
            <person name="Hamilton J.P."/>
            <person name="Kanamori H."/>
            <person name="McCombie W.R."/>
            <person name="Ouyang S."/>
            <person name="Schwartz D.C."/>
            <person name="Tanaka T."/>
            <person name="Wu J."/>
            <person name="Zhou S."/>
            <person name="Childs K.L."/>
            <person name="Davidson R.M."/>
            <person name="Lin H."/>
            <person name="Quesada-Ocampo L."/>
            <person name="Vaillancourt B."/>
            <person name="Sakai H."/>
            <person name="Lee S.S."/>
            <person name="Kim J."/>
            <person name="Numa H."/>
            <person name="Itoh T."/>
            <person name="Buell C.R."/>
            <person name="Matsumoto T."/>
        </authorList>
    </citation>
    <scope>NUCLEOTIDE SEQUENCE [LARGE SCALE GENOMIC DNA]</scope>
    <source>
        <strain evidence="3">cv. Nipponbare</strain>
    </source>
</reference>
<dbReference type="AlphaFoldDB" id="A0A0P0WN26"/>
<keyword evidence="3" id="KW-1185">Reference proteome</keyword>
<gene>
    <name evidence="2" type="ordered locus">Os05g0441275</name>
    <name evidence="2" type="ORF">OSNPB_050441275</name>
</gene>
<sequence>MAFACLYNFCKGSSYYRSYFVVVITNNCVNEVVVGAVLVQPTGVYTVECMYSSTMHKPAIYSLVMALPTVDDASSPLVAMADGAGGARESRSQRPWTMGAKRFFYGSGAVRSKMNKKLSKTQNYLRETDKGSTAATRRTAALVGADKHKQLPPST</sequence>
<feature type="compositionally biased region" description="Polar residues" evidence="1">
    <location>
        <begin position="120"/>
        <end position="136"/>
    </location>
</feature>
<organism evidence="2 3">
    <name type="scientific">Oryza sativa subsp. japonica</name>
    <name type="common">Rice</name>
    <dbReference type="NCBI Taxonomy" id="39947"/>
    <lineage>
        <taxon>Eukaryota</taxon>
        <taxon>Viridiplantae</taxon>
        <taxon>Streptophyta</taxon>
        <taxon>Embryophyta</taxon>
        <taxon>Tracheophyta</taxon>
        <taxon>Spermatophyta</taxon>
        <taxon>Magnoliopsida</taxon>
        <taxon>Liliopsida</taxon>
        <taxon>Poales</taxon>
        <taxon>Poaceae</taxon>
        <taxon>BOP clade</taxon>
        <taxon>Oryzoideae</taxon>
        <taxon>Oryzeae</taxon>
        <taxon>Oryzinae</taxon>
        <taxon>Oryza</taxon>
        <taxon>Oryza sativa</taxon>
    </lineage>
</organism>
<dbReference type="InParanoid" id="A0A0P0WN26"/>
<protein>
    <submittedName>
        <fullName evidence="2">Os05g0441275 protein</fullName>
    </submittedName>
</protein>
<reference evidence="2 3" key="2">
    <citation type="journal article" date="2013" name="Plant Cell Physiol.">
        <title>Rice Annotation Project Database (RAP-DB): an integrative and interactive database for rice genomics.</title>
        <authorList>
            <person name="Sakai H."/>
            <person name="Lee S.S."/>
            <person name="Tanaka T."/>
            <person name="Numa H."/>
            <person name="Kim J."/>
            <person name="Kawahara Y."/>
            <person name="Wakimoto H."/>
            <person name="Yang C.C."/>
            <person name="Iwamoto M."/>
            <person name="Abe T."/>
            <person name="Yamada Y."/>
            <person name="Muto A."/>
            <person name="Inokuchi H."/>
            <person name="Ikemura T."/>
            <person name="Matsumoto T."/>
            <person name="Sasaki T."/>
            <person name="Itoh T."/>
        </authorList>
    </citation>
    <scope>NUCLEOTIDE SEQUENCE [LARGE SCALE GENOMIC DNA]</scope>
    <source>
        <strain evidence="3">cv. Nipponbare</strain>
    </source>
</reference>
<dbReference type="EMBL" id="AP014961">
    <property type="protein sequence ID" value="BAS94244.1"/>
    <property type="molecule type" value="Genomic_DNA"/>
</dbReference>
<evidence type="ECO:0000313" key="2">
    <source>
        <dbReference type="EMBL" id="BAS94244.1"/>
    </source>
</evidence>
<reference evidence="3" key="1">
    <citation type="journal article" date="2005" name="Nature">
        <title>The map-based sequence of the rice genome.</title>
        <authorList>
            <consortium name="International rice genome sequencing project (IRGSP)"/>
            <person name="Matsumoto T."/>
            <person name="Wu J."/>
            <person name="Kanamori H."/>
            <person name="Katayose Y."/>
            <person name="Fujisawa M."/>
            <person name="Namiki N."/>
            <person name="Mizuno H."/>
            <person name="Yamamoto K."/>
            <person name="Antonio B.A."/>
            <person name="Baba T."/>
            <person name="Sakata K."/>
            <person name="Nagamura Y."/>
            <person name="Aoki H."/>
            <person name="Arikawa K."/>
            <person name="Arita K."/>
            <person name="Bito T."/>
            <person name="Chiden Y."/>
            <person name="Fujitsuka N."/>
            <person name="Fukunaka R."/>
            <person name="Hamada M."/>
            <person name="Harada C."/>
            <person name="Hayashi A."/>
            <person name="Hijishita S."/>
            <person name="Honda M."/>
            <person name="Hosokawa S."/>
            <person name="Ichikawa Y."/>
            <person name="Idonuma A."/>
            <person name="Iijima M."/>
            <person name="Ikeda M."/>
            <person name="Ikeno M."/>
            <person name="Ito K."/>
            <person name="Ito S."/>
            <person name="Ito T."/>
            <person name="Ito Y."/>
            <person name="Ito Y."/>
            <person name="Iwabuchi A."/>
            <person name="Kamiya K."/>
            <person name="Karasawa W."/>
            <person name="Kurita K."/>
            <person name="Katagiri S."/>
            <person name="Kikuta A."/>
            <person name="Kobayashi H."/>
            <person name="Kobayashi N."/>
            <person name="Machita K."/>
            <person name="Maehara T."/>
            <person name="Masukawa M."/>
            <person name="Mizubayashi T."/>
            <person name="Mukai Y."/>
            <person name="Nagasaki H."/>
            <person name="Nagata Y."/>
            <person name="Naito S."/>
            <person name="Nakashima M."/>
            <person name="Nakama Y."/>
            <person name="Nakamichi Y."/>
            <person name="Nakamura M."/>
            <person name="Meguro A."/>
            <person name="Negishi M."/>
            <person name="Ohta I."/>
            <person name="Ohta T."/>
            <person name="Okamoto M."/>
            <person name="Ono N."/>
            <person name="Saji S."/>
            <person name="Sakaguchi M."/>
            <person name="Sakai K."/>
            <person name="Shibata M."/>
            <person name="Shimokawa T."/>
            <person name="Song J."/>
            <person name="Takazaki Y."/>
            <person name="Terasawa K."/>
            <person name="Tsugane M."/>
            <person name="Tsuji K."/>
            <person name="Ueda S."/>
            <person name="Waki K."/>
            <person name="Yamagata H."/>
            <person name="Yamamoto M."/>
            <person name="Yamamoto S."/>
            <person name="Yamane H."/>
            <person name="Yoshiki S."/>
            <person name="Yoshihara R."/>
            <person name="Yukawa K."/>
            <person name="Zhong H."/>
            <person name="Yano M."/>
            <person name="Yuan Q."/>
            <person name="Ouyang S."/>
            <person name="Liu J."/>
            <person name="Jones K.M."/>
            <person name="Gansberger K."/>
            <person name="Moffat K."/>
            <person name="Hill J."/>
            <person name="Bera J."/>
            <person name="Fadrosh D."/>
            <person name="Jin S."/>
            <person name="Johri S."/>
            <person name="Kim M."/>
            <person name="Overton L."/>
            <person name="Reardon M."/>
            <person name="Tsitrin T."/>
            <person name="Vuong H."/>
            <person name="Weaver B."/>
            <person name="Ciecko A."/>
            <person name="Tallon L."/>
            <person name="Jackson J."/>
            <person name="Pai G."/>
            <person name="Aken S.V."/>
            <person name="Utterback T."/>
            <person name="Reidmuller S."/>
            <person name="Feldblyum T."/>
            <person name="Hsiao J."/>
            <person name="Zismann V."/>
            <person name="Iobst S."/>
            <person name="de Vazeille A.R."/>
            <person name="Buell C.R."/>
            <person name="Ying K."/>
            <person name="Li Y."/>
            <person name="Lu T."/>
            <person name="Huang Y."/>
            <person name="Zhao Q."/>
            <person name="Feng Q."/>
            <person name="Zhang L."/>
            <person name="Zhu J."/>
            <person name="Weng Q."/>
            <person name="Mu J."/>
            <person name="Lu Y."/>
            <person name="Fan D."/>
            <person name="Liu Y."/>
            <person name="Guan J."/>
            <person name="Zhang Y."/>
            <person name="Yu S."/>
            <person name="Liu X."/>
            <person name="Zhang Y."/>
            <person name="Hong G."/>
            <person name="Han B."/>
            <person name="Choisne N."/>
            <person name="Demange N."/>
            <person name="Orjeda G."/>
            <person name="Samain S."/>
            <person name="Cattolico L."/>
            <person name="Pelletier E."/>
            <person name="Couloux A."/>
            <person name="Segurens B."/>
            <person name="Wincker P."/>
            <person name="D'Hont A."/>
            <person name="Scarpelli C."/>
            <person name="Weissenbach J."/>
            <person name="Salanoubat M."/>
            <person name="Quetier F."/>
            <person name="Yu Y."/>
            <person name="Kim H.R."/>
            <person name="Rambo T."/>
            <person name="Currie J."/>
            <person name="Collura K."/>
            <person name="Luo M."/>
            <person name="Yang T."/>
            <person name="Ammiraju J.S.S."/>
            <person name="Engler F."/>
            <person name="Soderlund C."/>
            <person name="Wing R.A."/>
            <person name="Palmer L.E."/>
            <person name="de la Bastide M."/>
            <person name="Spiegel L."/>
            <person name="Nascimento L."/>
            <person name="Zutavern T."/>
            <person name="O'Shaughnessy A."/>
            <person name="Dike S."/>
            <person name="Dedhia N."/>
            <person name="Preston R."/>
            <person name="Balija V."/>
            <person name="McCombie W.R."/>
            <person name="Chow T."/>
            <person name="Chen H."/>
            <person name="Chung M."/>
            <person name="Chen C."/>
            <person name="Shaw J."/>
            <person name="Wu H."/>
            <person name="Hsiao K."/>
            <person name="Chao Y."/>
            <person name="Chu M."/>
            <person name="Cheng C."/>
            <person name="Hour A."/>
            <person name="Lee P."/>
            <person name="Lin S."/>
            <person name="Lin Y."/>
            <person name="Liou J."/>
            <person name="Liu S."/>
            <person name="Hsing Y."/>
            <person name="Raghuvanshi S."/>
            <person name="Mohanty A."/>
            <person name="Bharti A.K."/>
            <person name="Gaur A."/>
            <person name="Gupta V."/>
            <person name="Kumar D."/>
            <person name="Ravi V."/>
            <person name="Vij S."/>
            <person name="Kapur A."/>
            <person name="Khurana P."/>
            <person name="Khurana P."/>
            <person name="Khurana J.P."/>
            <person name="Tyagi A.K."/>
            <person name="Gaikwad K."/>
            <person name="Singh A."/>
            <person name="Dalal V."/>
            <person name="Srivastava S."/>
            <person name="Dixit A."/>
            <person name="Pal A.K."/>
            <person name="Ghazi I.A."/>
            <person name="Yadav M."/>
            <person name="Pandit A."/>
            <person name="Bhargava A."/>
            <person name="Sureshbabu K."/>
            <person name="Batra K."/>
            <person name="Sharma T.R."/>
            <person name="Mohapatra T."/>
            <person name="Singh N.K."/>
            <person name="Messing J."/>
            <person name="Nelson A.B."/>
            <person name="Fuks G."/>
            <person name="Kavchok S."/>
            <person name="Keizer G."/>
            <person name="Linton E."/>
            <person name="Llaca V."/>
            <person name="Song R."/>
            <person name="Tanyolac B."/>
            <person name="Young S."/>
            <person name="Ho-Il K."/>
            <person name="Hahn J.H."/>
            <person name="Sangsakoo G."/>
            <person name="Vanavichit A."/>
            <person name="de Mattos Luiz.A.T."/>
            <person name="Zimmer P.D."/>
            <person name="Malone G."/>
            <person name="Dellagostin O."/>
            <person name="de Oliveira A.C."/>
            <person name="Bevan M."/>
            <person name="Bancroft I."/>
            <person name="Minx P."/>
            <person name="Cordum H."/>
            <person name="Wilson R."/>
            <person name="Cheng Z."/>
            <person name="Jin W."/>
            <person name="Jiang J."/>
            <person name="Leong S.A."/>
            <person name="Iwama H."/>
            <person name="Gojobori T."/>
            <person name="Itoh T."/>
            <person name="Niimura Y."/>
            <person name="Fujii Y."/>
            <person name="Habara T."/>
            <person name="Sakai H."/>
            <person name="Sato Y."/>
            <person name="Wilson G."/>
            <person name="Kumar K."/>
            <person name="McCouch S."/>
            <person name="Juretic N."/>
            <person name="Hoen D."/>
            <person name="Wright S."/>
            <person name="Bruskiewich R."/>
            <person name="Bureau T."/>
            <person name="Miyao A."/>
            <person name="Hirochika H."/>
            <person name="Nishikawa T."/>
            <person name="Kadowaki K."/>
            <person name="Sugiura M."/>
            <person name="Burr B."/>
            <person name="Sasaki T."/>
        </authorList>
    </citation>
    <scope>NUCLEOTIDE SEQUENCE [LARGE SCALE GENOMIC DNA]</scope>
    <source>
        <strain evidence="3">cv. Nipponbare</strain>
    </source>
</reference>
<evidence type="ECO:0000256" key="1">
    <source>
        <dbReference type="SAM" id="MobiDB-lite"/>
    </source>
</evidence>
<name>A0A0P0WN26_ORYSJ</name>
<dbReference type="Proteomes" id="UP000059680">
    <property type="component" value="Chromosome 5"/>
</dbReference>
<feature type="region of interest" description="Disordered" evidence="1">
    <location>
        <begin position="117"/>
        <end position="136"/>
    </location>
</feature>
<proteinExistence type="predicted"/>